<dbReference type="PANTHER" id="PTHR22926">
    <property type="entry name" value="PHOSPHO-N-ACETYLMURAMOYL-PENTAPEPTIDE-TRANSFERASE"/>
    <property type="match status" value="1"/>
</dbReference>
<dbReference type="GO" id="GO:0009103">
    <property type="term" value="P:lipopolysaccharide biosynthetic process"/>
    <property type="evidence" value="ECO:0007669"/>
    <property type="project" value="TreeGrafter"/>
</dbReference>
<dbReference type="EMBL" id="MSZX01000007">
    <property type="protein sequence ID" value="OPA76366.1"/>
    <property type="molecule type" value="Genomic_DNA"/>
</dbReference>
<keyword evidence="10" id="KW-1185">Reference proteome</keyword>
<dbReference type="Proteomes" id="UP000190188">
    <property type="component" value="Unassembled WGS sequence"/>
</dbReference>
<dbReference type="STRING" id="1324314.BVG16_19320"/>
<feature type="transmembrane region" description="Helical" evidence="8">
    <location>
        <begin position="99"/>
        <end position="116"/>
    </location>
</feature>
<dbReference type="PROSITE" id="PS01348">
    <property type="entry name" value="MRAY_2"/>
    <property type="match status" value="1"/>
</dbReference>
<comment type="caution">
    <text evidence="9">The sequence shown here is derived from an EMBL/GenBank/DDBJ whole genome shotgun (WGS) entry which is preliminary data.</text>
</comment>
<keyword evidence="2" id="KW-1003">Cell membrane</keyword>
<accession>A0A1T2X9K1</accession>
<feature type="transmembrane region" description="Helical" evidence="8">
    <location>
        <begin position="215"/>
        <end position="233"/>
    </location>
</feature>
<dbReference type="GO" id="GO:0071555">
    <property type="term" value="P:cell wall organization"/>
    <property type="evidence" value="ECO:0007669"/>
    <property type="project" value="TreeGrafter"/>
</dbReference>
<comment type="subcellular location">
    <subcellularLocation>
        <location evidence="1">Cell membrane</location>
        <topology evidence="1">Multi-pass membrane protein</topology>
    </subcellularLocation>
</comment>
<feature type="transmembrane region" description="Helical" evidence="8">
    <location>
        <begin position="239"/>
        <end position="259"/>
    </location>
</feature>
<keyword evidence="7" id="KW-0479">Metal-binding</keyword>
<feature type="transmembrane region" description="Helical" evidence="8">
    <location>
        <begin position="291"/>
        <end position="313"/>
    </location>
</feature>
<keyword evidence="3 9" id="KW-0808">Transferase</keyword>
<reference evidence="9 10" key="1">
    <citation type="submission" date="2017-01" db="EMBL/GenBank/DDBJ databases">
        <title>Genome analysis of Paenibacillus selenitrireducens ES3-24.</title>
        <authorList>
            <person name="Xu D."/>
            <person name="Yao R."/>
            <person name="Zheng S."/>
        </authorList>
    </citation>
    <scope>NUCLEOTIDE SEQUENCE [LARGE SCALE GENOMIC DNA]</scope>
    <source>
        <strain evidence="9 10">ES3-24</strain>
    </source>
</reference>
<feature type="transmembrane region" description="Helical" evidence="8">
    <location>
        <begin position="69"/>
        <end position="87"/>
    </location>
</feature>
<feature type="transmembrane region" description="Helical" evidence="8">
    <location>
        <begin position="162"/>
        <end position="180"/>
    </location>
</feature>
<evidence type="ECO:0000256" key="6">
    <source>
        <dbReference type="ARBA" id="ARBA00023136"/>
    </source>
</evidence>
<dbReference type="GO" id="GO:0005886">
    <property type="term" value="C:plasma membrane"/>
    <property type="evidence" value="ECO:0007669"/>
    <property type="project" value="UniProtKB-SubCell"/>
</dbReference>
<evidence type="ECO:0000256" key="4">
    <source>
        <dbReference type="ARBA" id="ARBA00022692"/>
    </source>
</evidence>
<dbReference type="AlphaFoldDB" id="A0A1T2X9K1"/>
<name>A0A1T2X9K1_9BACL</name>
<dbReference type="OrthoDB" id="9783652at2"/>
<comment type="cofactor">
    <cofactor evidence="7">
        <name>Mg(2+)</name>
        <dbReference type="ChEBI" id="CHEBI:18420"/>
    </cofactor>
</comment>
<evidence type="ECO:0000256" key="3">
    <source>
        <dbReference type="ARBA" id="ARBA00022679"/>
    </source>
</evidence>
<keyword evidence="6 8" id="KW-0472">Membrane</keyword>
<evidence type="ECO:0000313" key="10">
    <source>
        <dbReference type="Proteomes" id="UP000190188"/>
    </source>
</evidence>
<dbReference type="GO" id="GO:0016780">
    <property type="term" value="F:phosphotransferase activity, for other substituted phosphate groups"/>
    <property type="evidence" value="ECO:0007669"/>
    <property type="project" value="InterPro"/>
</dbReference>
<organism evidence="9 10">
    <name type="scientific">Paenibacillus selenitireducens</name>
    <dbReference type="NCBI Taxonomy" id="1324314"/>
    <lineage>
        <taxon>Bacteria</taxon>
        <taxon>Bacillati</taxon>
        <taxon>Bacillota</taxon>
        <taxon>Bacilli</taxon>
        <taxon>Bacillales</taxon>
        <taxon>Paenibacillaceae</taxon>
        <taxon>Paenibacillus</taxon>
    </lineage>
</organism>
<dbReference type="GO" id="GO:0044038">
    <property type="term" value="P:cell wall macromolecule biosynthetic process"/>
    <property type="evidence" value="ECO:0007669"/>
    <property type="project" value="TreeGrafter"/>
</dbReference>
<proteinExistence type="predicted"/>
<feature type="transmembrane region" description="Helical" evidence="8">
    <location>
        <begin position="6"/>
        <end position="25"/>
    </location>
</feature>
<dbReference type="Pfam" id="PF00953">
    <property type="entry name" value="Glycos_transf_4"/>
    <property type="match status" value="1"/>
</dbReference>
<dbReference type="GO" id="GO:0046872">
    <property type="term" value="F:metal ion binding"/>
    <property type="evidence" value="ECO:0007669"/>
    <property type="project" value="UniProtKB-KW"/>
</dbReference>
<keyword evidence="5 8" id="KW-1133">Transmembrane helix</keyword>
<gene>
    <name evidence="9" type="ORF">BVG16_19320</name>
</gene>
<feature type="binding site" evidence="7">
    <location>
        <position position="154"/>
    </location>
    <ligand>
        <name>Mg(2+)</name>
        <dbReference type="ChEBI" id="CHEBI:18420"/>
    </ligand>
</feature>
<feature type="binding site" evidence="7">
    <location>
        <position position="214"/>
    </location>
    <ligand>
        <name>Mg(2+)</name>
        <dbReference type="ChEBI" id="CHEBI:18420"/>
    </ligand>
</feature>
<dbReference type="PANTHER" id="PTHR22926:SF3">
    <property type="entry name" value="UNDECAPRENYL-PHOSPHATE ALPHA-N-ACETYLGLUCOSAMINYL 1-PHOSPHATE TRANSFERASE"/>
    <property type="match status" value="1"/>
</dbReference>
<evidence type="ECO:0000256" key="1">
    <source>
        <dbReference type="ARBA" id="ARBA00004651"/>
    </source>
</evidence>
<dbReference type="CDD" id="cd06853">
    <property type="entry name" value="GT_WecA_like"/>
    <property type="match status" value="1"/>
</dbReference>
<evidence type="ECO:0000256" key="8">
    <source>
        <dbReference type="SAM" id="Phobius"/>
    </source>
</evidence>
<keyword evidence="4 8" id="KW-0812">Transmembrane</keyword>
<feature type="transmembrane region" description="Helical" evidence="8">
    <location>
        <begin position="186"/>
        <end position="206"/>
    </location>
</feature>
<evidence type="ECO:0000256" key="2">
    <source>
        <dbReference type="ARBA" id="ARBA00022475"/>
    </source>
</evidence>
<protein>
    <submittedName>
        <fullName evidence="9">Undecaprenyl-phosphate alpha-N-acetylglucosaminyl 1-phosphate transferase</fullName>
    </submittedName>
</protein>
<keyword evidence="7" id="KW-0460">Magnesium</keyword>
<sequence length="314" mass="34942">MRYILALFISFIIVVALVPVVRKFAMRMKFVDQPTQRKIHEHPIPLMGGIAIYIGFLTTIFLMRGFDALSLSIAIGGTLLVLVGLIDDGFKARKREFPVWPRLIIYIFTATVPLWFHIQINGIRDLNNGMLMFPDWFVWLATVIWVFSMTNMMNFIDGVDGLASGVAFISSLTLFVVAIIRGDAETAIATIALCGVCAGFLVYNFYPAKIFMGDAGATFLGYTLAVIAVNGSVKSTTFVTMLIPMLALGFPILDTIIVFSRRLKEGKGLHRADKLHTHHVLMRWGLTQPQVVSFIYLVTMLFGLLSLVVMLAIP</sequence>
<feature type="transmembrane region" description="Helical" evidence="8">
    <location>
        <begin position="136"/>
        <end position="155"/>
    </location>
</feature>
<evidence type="ECO:0000313" key="9">
    <source>
        <dbReference type="EMBL" id="OPA76366.1"/>
    </source>
</evidence>
<evidence type="ECO:0000256" key="7">
    <source>
        <dbReference type="PIRSR" id="PIRSR600715-1"/>
    </source>
</evidence>
<feature type="transmembrane region" description="Helical" evidence="8">
    <location>
        <begin position="46"/>
        <end position="63"/>
    </location>
</feature>
<evidence type="ECO:0000256" key="5">
    <source>
        <dbReference type="ARBA" id="ARBA00022989"/>
    </source>
</evidence>
<dbReference type="InterPro" id="IPR000715">
    <property type="entry name" value="Glycosyl_transferase_4"/>
</dbReference>
<dbReference type="InterPro" id="IPR018480">
    <property type="entry name" value="PNAcMuramoyl-5peptid_Trfase_CS"/>
</dbReference>